<organism evidence="2 3">
    <name type="scientific">Priestia taiwanensis</name>
    <dbReference type="NCBI Taxonomy" id="1347902"/>
    <lineage>
        <taxon>Bacteria</taxon>
        <taxon>Bacillati</taxon>
        <taxon>Bacillota</taxon>
        <taxon>Bacilli</taxon>
        <taxon>Bacillales</taxon>
        <taxon>Bacillaceae</taxon>
        <taxon>Priestia</taxon>
    </lineage>
</organism>
<gene>
    <name evidence="2" type="ORF">GCM10007140_18460</name>
</gene>
<keyword evidence="1" id="KW-0812">Transmembrane</keyword>
<feature type="transmembrane region" description="Helical" evidence="1">
    <location>
        <begin position="72"/>
        <end position="94"/>
    </location>
</feature>
<proteinExistence type="predicted"/>
<dbReference type="AlphaFoldDB" id="A0A917ARD7"/>
<evidence type="ECO:0000313" key="2">
    <source>
        <dbReference type="EMBL" id="GGE68699.1"/>
    </source>
</evidence>
<protein>
    <submittedName>
        <fullName evidence="2">Uncharacterized protein</fullName>
    </submittedName>
</protein>
<feature type="transmembrane region" description="Helical" evidence="1">
    <location>
        <begin position="6"/>
        <end position="27"/>
    </location>
</feature>
<reference evidence="2" key="2">
    <citation type="submission" date="2020-09" db="EMBL/GenBank/DDBJ databases">
        <authorList>
            <person name="Sun Q."/>
            <person name="Zhou Y."/>
        </authorList>
    </citation>
    <scope>NUCLEOTIDE SEQUENCE</scope>
    <source>
        <strain evidence="2">CGMCC 1.12698</strain>
    </source>
</reference>
<feature type="transmembrane region" description="Helical" evidence="1">
    <location>
        <begin position="39"/>
        <end position="60"/>
    </location>
</feature>
<keyword evidence="3" id="KW-1185">Reference proteome</keyword>
<evidence type="ECO:0000313" key="3">
    <source>
        <dbReference type="Proteomes" id="UP000605259"/>
    </source>
</evidence>
<dbReference type="RefSeq" id="WP_188388074.1">
    <property type="nucleotide sequence ID" value="NZ_BMFK01000001.1"/>
</dbReference>
<dbReference type="EMBL" id="BMFK01000001">
    <property type="protein sequence ID" value="GGE68699.1"/>
    <property type="molecule type" value="Genomic_DNA"/>
</dbReference>
<comment type="caution">
    <text evidence="2">The sequence shown here is derived from an EMBL/GenBank/DDBJ whole genome shotgun (WGS) entry which is preliminary data.</text>
</comment>
<dbReference type="Proteomes" id="UP000605259">
    <property type="component" value="Unassembled WGS sequence"/>
</dbReference>
<evidence type="ECO:0000256" key="1">
    <source>
        <dbReference type="SAM" id="Phobius"/>
    </source>
</evidence>
<keyword evidence="1" id="KW-0472">Membrane</keyword>
<keyword evidence="1" id="KW-1133">Transmembrane helix</keyword>
<name>A0A917ARD7_9BACI</name>
<accession>A0A917ARD7</accession>
<sequence length="99" mass="11491">MNIQFLLSFSTILLLLFALFLVMKQLLQIAGHKPLDKKQLAFIILFLFQPLSVAIGMFTIQGIVSAKPFLEIVMNFGGITVIYCFFIWIWWSFLRKEES</sequence>
<reference evidence="2" key="1">
    <citation type="journal article" date="2014" name="Int. J. Syst. Evol. Microbiol.">
        <title>Complete genome sequence of Corynebacterium casei LMG S-19264T (=DSM 44701T), isolated from a smear-ripened cheese.</title>
        <authorList>
            <consortium name="US DOE Joint Genome Institute (JGI-PGF)"/>
            <person name="Walter F."/>
            <person name="Albersmeier A."/>
            <person name="Kalinowski J."/>
            <person name="Ruckert C."/>
        </authorList>
    </citation>
    <scope>NUCLEOTIDE SEQUENCE</scope>
    <source>
        <strain evidence="2">CGMCC 1.12698</strain>
    </source>
</reference>